<dbReference type="InterPro" id="IPR040000">
    <property type="entry name" value="NOP9"/>
</dbReference>
<dbReference type="InterPro" id="IPR016024">
    <property type="entry name" value="ARM-type_fold"/>
</dbReference>
<keyword evidence="1" id="KW-0677">Repeat</keyword>
<gene>
    <name evidence="2" type="ORF">MACJ_002693</name>
</gene>
<dbReference type="InterPro" id="IPR011989">
    <property type="entry name" value="ARM-like"/>
</dbReference>
<dbReference type="GO" id="GO:0000480">
    <property type="term" value="P:endonucleolytic cleavage in 5'-ETS of tricistronic rRNA transcript (SSU-rRNA, 5.8S rRNA, LSU-rRNA)"/>
    <property type="evidence" value="ECO:0007669"/>
    <property type="project" value="TreeGrafter"/>
</dbReference>
<dbReference type="GO" id="GO:0030686">
    <property type="term" value="C:90S preribosome"/>
    <property type="evidence" value="ECO:0007669"/>
    <property type="project" value="TreeGrafter"/>
</dbReference>
<dbReference type="GO" id="GO:0000472">
    <property type="term" value="P:endonucleolytic cleavage to generate mature 5'-end of SSU-rRNA from (SSU-rRNA, 5.8S rRNA, LSU-rRNA)"/>
    <property type="evidence" value="ECO:0007669"/>
    <property type="project" value="TreeGrafter"/>
</dbReference>
<name>A0A976M812_THEOR</name>
<dbReference type="OrthoDB" id="668540at2759"/>
<protein>
    <submittedName>
        <fullName evidence="2">Pumilio RNA-binding region repeat containing protein</fullName>
    </submittedName>
</protein>
<dbReference type="GO" id="GO:0005730">
    <property type="term" value="C:nucleolus"/>
    <property type="evidence" value="ECO:0007669"/>
    <property type="project" value="TreeGrafter"/>
</dbReference>
<dbReference type="GO" id="GO:0003723">
    <property type="term" value="F:RNA binding"/>
    <property type="evidence" value="ECO:0007669"/>
    <property type="project" value="InterPro"/>
</dbReference>
<dbReference type="SMART" id="SM00025">
    <property type="entry name" value="Pumilio"/>
    <property type="match status" value="4"/>
</dbReference>
<evidence type="ECO:0000313" key="2">
    <source>
        <dbReference type="EMBL" id="UKJ89442.1"/>
    </source>
</evidence>
<reference evidence="2" key="1">
    <citation type="submission" date="2022-07" db="EMBL/GenBank/DDBJ databases">
        <title>Evaluation of T. orientalis genome assembly methods using nanopore sequencing and analysis of variation between genomes.</title>
        <authorList>
            <person name="Yam J."/>
            <person name="Micallef M.L."/>
            <person name="Liu M."/>
            <person name="Djordjevic S.P."/>
            <person name="Bogema D.R."/>
            <person name="Jenkins C."/>
        </authorList>
    </citation>
    <scope>NUCLEOTIDE SEQUENCE</scope>
    <source>
        <strain evidence="2">Fish Creek</strain>
    </source>
</reference>
<evidence type="ECO:0000256" key="1">
    <source>
        <dbReference type="ARBA" id="ARBA00022737"/>
    </source>
</evidence>
<dbReference type="GO" id="GO:0030688">
    <property type="term" value="C:preribosome, small subunit precursor"/>
    <property type="evidence" value="ECO:0007669"/>
    <property type="project" value="TreeGrafter"/>
</dbReference>
<organism evidence="2 3">
    <name type="scientific">Theileria orientalis</name>
    <dbReference type="NCBI Taxonomy" id="68886"/>
    <lineage>
        <taxon>Eukaryota</taxon>
        <taxon>Sar</taxon>
        <taxon>Alveolata</taxon>
        <taxon>Apicomplexa</taxon>
        <taxon>Aconoidasida</taxon>
        <taxon>Piroplasmida</taxon>
        <taxon>Theileriidae</taxon>
        <taxon>Theileria</taxon>
    </lineage>
</organism>
<dbReference type="Proteomes" id="UP000244803">
    <property type="component" value="Chromosome 4"/>
</dbReference>
<dbReference type="EMBL" id="CP056067">
    <property type="protein sequence ID" value="UKJ89442.1"/>
    <property type="molecule type" value="Genomic_DNA"/>
</dbReference>
<proteinExistence type="predicted"/>
<dbReference type="PANTHER" id="PTHR13102">
    <property type="entry name" value="NUCLEOLAR PROTEIN 9"/>
    <property type="match status" value="1"/>
</dbReference>
<dbReference type="Gene3D" id="1.25.10.10">
    <property type="entry name" value="Leucine-rich Repeat Variant"/>
    <property type="match status" value="2"/>
</dbReference>
<dbReference type="GO" id="GO:0000056">
    <property type="term" value="P:ribosomal small subunit export from nucleus"/>
    <property type="evidence" value="ECO:0007669"/>
    <property type="project" value="TreeGrafter"/>
</dbReference>
<dbReference type="AlphaFoldDB" id="A0A976M812"/>
<sequence length="539" mass="62357">MKYHDTVAYLNSLREKISQSLQESSNQDRFILASNVLSEINHYIPKLASDPNQSLILEELFELLVMSLEDGSHLGEKRELGLKVLTNLFTNGDLSNLAKETFGSHVLQTAINCLTSFVRLDKKFDALLMHIVNKIEEECLFELAHHVSGSYILRSLMSSLVNELYKKKVPTKKHVFEEVHVDKEKIPEWRKEKLFYWGTLFLKDMKNTSNTTQGSATFSLLVTLLHSTDQLEKEDMLLSIIMETIPLLKNSKNTSYILQTIMPLCTNVEYTYIYNNLIMKDLENICNDLYLNYVVQSFIENSHFQKSHLEFMIENLNIENLANSKSSSIAWKLCKACIDLYTCQEQFYKKLLDDFGIKDETKFWFAVASAGRTDSEISLRPSGCSILTYLVKFQKSVIAEVISSFKHFLNYAVENGKFMQVCCDVYFSRVLQNVFDVRLGLFSEKYVRKLIPVFESNLIELCLDIGGSYVLYGFFSLLKAQDKVNLMSQMMDHYETIKSRNNKFARMVNLSEFKANRKLFIKKLEKNESVRELFKDIVG</sequence>
<dbReference type="InterPro" id="IPR001313">
    <property type="entry name" value="Pumilio_RNA-bd_rpt"/>
</dbReference>
<dbReference type="GO" id="GO:0000447">
    <property type="term" value="P:endonucleolytic cleavage in ITS1 to separate SSU-rRNA from 5.8S rRNA and LSU-rRNA from tricistronic rRNA transcript (SSU-rRNA, 5.8S rRNA, LSU-rRNA)"/>
    <property type="evidence" value="ECO:0007669"/>
    <property type="project" value="TreeGrafter"/>
</dbReference>
<evidence type="ECO:0000313" key="3">
    <source>
        <dbReference type="Proteomes" id="UP000244803"/>
    </source>
</evidence>
<dbReference type="Pfam" id="PF22493">
    <property type="entry name" value="PUF_NOP9"/>
    <property type="match status" value="1"/>
</dbReference>
<dbReference type="PANTHER" id="PTHR13102:SF0">
    <property type="entry name" value="NUCLEOLAR PROTEIN 9"/>
    <property type="match status" value="1"/>
</dbReference>
<accession>A0A976M812</accession>
<dbReference type="SUPFAM" id="SSF48371">
    <property type="entry name" value="ARM repeat"/>
    <property type="match status" value="1"/>
</dbReference>